<gene>
    <name evidence="2" type="ORF">PoB_001660600</name>
</gene>
<sequence length="115" mass="12646">MSRLYIATLLLVLTVTSQCPGSDALPRLTTRQLTRGHGYGRGYGKNKVSSTLKRKLLETGSSDAPVANINLFQCRFQSSIPGTMFLKQGKPLNAKAISNEDINISISSLQIWDQF</sequence>
<dbReference type="AlphaFoldDB" id="A0AAV3Z679"/>
<evidence type="ECO:0000313" key="3">
    <source>
        <dbReference type="Proteomes" id="UP000735302"/>
    </source>
</evidence>
<feature type="signal peptide" evidence="1">
    <location>
        <begin position="1"/>
        <end position="24"/>
    </location>
</feature>
<keyword evidence="1" id="KW-0732">Signal</keyword>
<proteinExistence type="predicted"/>
<evidence type="ECO:0000313" key="2">
    <source>
        <dbReference type="EMBL" id="GFN90100.1"/>
    </source>
</evidence>
<comment type="caution">
    <text evidence="2">The sequence shown here is derived from an EMBL/GenBank/DDBJ whole genome shotgun (WGS) entry which is preliminary data.</text>
</comment>
<feature type="chain" id="PRO_5043797465" evidence="1">
    <location>
        <begin position="25"/>
        <end position="115"/>
    </location>
</feature>
<organism evidence="2 3">
    <name type="scientific">Plakobranchus ocellatus</name>
    <dbReference type="NCBI Taxonomy" id="259542"/>
    <lineage>
        <taxon>Eukaryota</taxon>
        <taxon>Metazoa</taxon>
        <taxon>Spiralia</taxon>
        <taxon>Lophotrochozoa</taxon>
        <taxon>Mollusca</taxon>
        <taxon>Gastropoda</taxon>
        <taxon>Heterobranchia</taxon>
        <taxon>Euthyneura</taxon>
        <taxon>Panpulmonata</taxon>
        <taxon>Sacoglossa</taxon>
        <taxon>Placobranchoidea</taxon>
        <taxon>Plakobranchidae</taxon>
        <taxon>Plakobranchus</taxon>
    </lineage>
</organism>
<protein>
    <submittedName>
        <fullName evidence="2">Uncharacterized protein</fullName>
    </submittedName>
</protein>
<evidence type="ECO:0000256" key="1">
    <source>
        <dbReference type="SAM" id="SignalP"/>
    </source>
</evidence>
<reference evidence="2 3" key="1">
    <citation type="journal article" date="2021" name="Elife">
        <title>Chloroplast acquisition without the gene transfer in kleptoplastic sea slugs, Plakobranchus ocellatus.</title>
        <authorList>
            <person name="Maeda T."/>
            <person name="Takahashi S."/>
            <person name="Yoshida T."/>
            <person name="Shimamura S."/>
            <person name="Takaki Y."/>
            <person name="Nagai Y."/>
            <person name="Toyoda A."/>
            <person name="Suzuki Y."/>
            <person name="Arimoto A."/>
            <person name="Ishii H."/>
            <person name="Satoh N."/>
            <person name="Nishiyama T."/>
            <person name="Hasebe M."/>
            <person name="Maruyama T."/>
            <person name="Minagawa J."/>
            <person name="Obokata J."/>
            <person name="Shigenobu S."/>
        </authorList>
    </citation>
    <scope>NUCLEOTIDE SEQUENCE [LARGE SCALE GENOMIC DNA]</scope>
</reference>
<dbReference type="EMBL" id="BLXT01001985">
    <property type="protein sequence ID" value="GFN90100.1"/>
    <property type="molecule type" value="Genomic_DNA"/>
</dbReference>
<keyword evidence="3" id="KW-1185">Reference proteome</keyword>
<name>A0AAV3Z679_9GAST</name>
<dbReference type="Proteomes" id="UP000735302">
    <property type="component" value="Unassembled WGS sequence"/>
</dbReference>
<accession>A0AAV3Z679</accession>